<dbReference type="PANTHER" id="PTHR42973">
    <property type="entry name" value="BINDING OXIDOREDUCTASE, PUTATIVE (AFU_ORTHOLOGUE AFUA_1G17690)-RELATED"/>
    <property type="match status" value="1"/>
</dbReference>
<evidence type="ECO:0000256" key="5">
    <source>
        <dbReference type="ARBA" id="ARBA00023002"/>
    </source>
</evidence>
<keyword evidence="3" id="KW-0285">Flavoprotein</keyword>
<dbReference type="Proteomes" id="UP000316406">
    <property type="component" value="Unassembled WGS sequence"/>
</dbReference>
<evidence type="ECO:0000259" key="6">
    <source>
        <dbReference type="PROSITE" id="PS51387"/>
    </source>
</evidence>
<dbReference type="GO" id="GO:0071949">
    <property type="term" value="F:FAD binding"/>
    <property type="evidence" value="ECO:0007669"/>
    <property type="project" value="InterPro"/>
</dbReference>
<evidence type="ECO:0000256" key="2">
    <source>
        <dbReference type="ARBA" id="ARBA00005466"/>
    </source>
</evidence>
<proteinExistence type="inferred from homology"/>
<dbReference type="InterPro" id="IPR016166">
    <property type="entry name" value="FAD-bd_PCMH"/>
</dbReference>
<name>A0A556CCH5_BREAU</name>
<evidence type="ECO:0000313" key="8">
    <source>
        <dbReference type="Proteomes" id="UP000316406"/>
    </source>
</evidence>
<evidence type="ECO:0000256" key="3">
    <source>
        <dbReference type="ARBA" id="ARBA00022630"/>
    </source>
</evidence>
<dbReference type="Gene3D" id="3.40.462.20">
    <property type="match status" value="1"/>
</dbReference>
<evidence type="ECO:0000256" key="4">
    <source>
        <dbReference type="ARBA" id="ARBA00022827"/>
    </source>
</evidence>
<feature type="domain" description="FAD-binding PCMH-type" evidence="6">
    <location>
        <begin position="39"/>
        <end position="207"/>
    </location>
</feature>
<dbReference type="EMBL" id="VLTK01000007">
    <property type="protein sequence ID" value="TSI15142.1"/>
    <property type="molecule type" value="Genomic_DNA"/>
</dbReference>
<comment type="caution">
    <text evidence="7">The sequence shown here is derived from an EMBL/GenBank/DDBJ whole genome shotgun (WGS) entry which is preliminary data.</text>
</comment>
<dbReference type="SUPFAM" id="SSF56176">
    <property type="entry name" value="FAD-binding/transporter-associated domain-like"/>
    <property type="match status" value="1"/>
</dbReference>
<dbReference type="InterPro" id="IPR036318">
    <property type="entry name" value="FAD-bd_PCMH-like_sf"/>
</dbReference>
<keyword evidence="8" id="KW-1185">Reference proteome</keyword>
<dbReference type="Pfam" id="PF01565">
    <property type="entry name" value="FAD_binding_4"/>
    <property type="match status" value="1"/>
</dbReference>
<dbReference type="Gene3D" id="3.30.43.10">
    <property type="entry name" value="Uridine Diphospho-n-acetylenolpyruvylglucosamine Reductase, domain 2"/>
    <property type="match status" value="1"/>
</dbReference>
<organism evidence="7 8">
    <name type="scientific">Brevibacterium aurantiacum</name>
    <dbReference type="NCBI Taxonomy" id="273384"/>
    <lineage>
        <taxon>Bacteria</taxon>
        <taxon>Bacillati</taxon>
        <taxon>Actinomycetota</taxon>
        <taxon>Actinomycetes</taxon>
        <taxon>Micrococcales</taxon>
        <taxon>Brevibacteriaceae</taxon>
        <taxon>Brevibacterium</taxon>
    </lineage>
</organism>
<dbReference type="AlphaFoldDB" id="A0A556CCH5"/>
<keyword evidence="5" id="KW-0560">Oxidoreductase</keyword>
<dbReference type="OrthoDB" id="9775082at2"/>
<reference evidence="7 8" key="1">
    <citation type="submission" date="2019-07" db="EMBL/GenBank/DDBJ databases">
        <title>Draft genome sequence of Brevibacterium aurantiacum XU54 isolated from Xinjiang China.</title>
        <authorList>
            <person name="Xu X."/>
        </authorList>
    </citation>
    <scope>NUCLEOTIDE SEQUENCE [LARGE SCALE GENOMIC DNA]</scope>
    <source>
        <strain evidence="7 8">XU54</strain>
    </source>
</reference>
<dbReference type="InterPro" id="IPR016169">
    <property type="entry name" value="FAD-bd_PCMH_sub2"/>
</dbReference>
<evidence type="ECO:0000313" key="7">
    <source>
        <dbReference type="EMBL" id="TSI15142.1"/>
    </source>
</evidence>
<dbReference type="Gene3D" id="3.30.465.10">
    <property type="match status" value="1"/>
</dbReference>
<sequence>MTLLSTSILDELQATVQGRLWFPGSSDFDEVHRPWNRAIDQDVLAVVEAVDVGDISNLVRFARAQGLSIATQPSGHGATGRAGGAILLRTTQLNSIDIDLSQRTATIGSGTKAGELQSAAAEHGLTGLPGSSPVVTVAGVALGGGLSWFGRSFGWVGDNIRAFDIVDAEGQTRRVTADTDPELYWALRGAGSELVIVTGLEVQLHEAPEVFGGRQLWPAVHAREVAEVFRSMTETAPDNLNLWLELLSFPGADPMVAIDSTYLGPEAEVRSLMRASEALPAPLSDTRAPMSVAELGTITAEPTDPVPGSSRAELLTTLDDAALNALLGTPIDPLLSVQVRHLGGALARATDNPHGAMSEQFSVYMFGLPITEEAAESITKKQADLARTLPTTGRKPVTFLNPSESLADALPEESLLRLRRIKEERDPAGIFRGNFSNLK</sequence>
<comment type="similarity">
    <text evidence="2">Belongs to the oxygen-dependent FAD-linked oxidoreductase family.</text>
</comment>
<dbReference type="PANTHER" id="PTHR42973:SF39">
    <property type="entry name" value="FAD-BINDING PCMH-TYPE DOMAIN-CONTAINING PROTEIN"/>
    <property type="match status" value="1"/>
</dbReference>
<gene>
    <name evidence="7" type="ORF">FO013_13890</name>
</gene>
<protein>
    <submittedName>
        <fullName evidence="7">FAD-binding oxidoreductase</fullName>
    </submittedName>
</protein>
<keyword evidence="4" id="KW-0274">FAD</keyword>
<accession>A0A556CCH5</accession>
<comment type="cofactor">
    <cofactor evidence="1">
        <name>FAD</name>
        <dbReference type="ChEBI" id="CHEBI:57692"/>
    </cofactor>
</comment>
<dbReference type="InterPro" id="IPR016167">
    <property type="entry name" value="FAD-bd_PCMH_sub1"/>
</dbReference>
<dbReference type="PROSITE" id="PS51387">
    <property type="entry name" value="FAD_PCMH"/>
    <property type="match status" value="1"/>
</dbReference>
<dbReference type="GO" id="GO:0016491">
    <property type="term" value="F:oxidoreductase activity"/>
    <property type="evidence" value="ECO:0007669"/>
    <property type="project" value="UniProtKB-KW"/>
</dbReference>
<evidence type="ECO:0000256" key="1">
    <source>
        <dbReference type="ARBA" id="ARBA00001974"/>
    </source>
</evidence>
<dbReference type="InterPro" id="IPR006094">
    <property type="entry name" value="Oxid_FAD_bind_N"/>
</dbReference>
<dbReference type="InterPro" id="IPR050416">
    <property type="entry name" value="FAD-linked_Oxidoreductase"/>
</dbReference>